<keyword evidence="2" id="KW-0732">Signal</keyword>
<comment type="subcellular location">
    <subcellularLocation>
        <location evidence="1">Cell outer membrane</location>
        <topology evidence="1">Peripheral membrane protein</topology>
    </subcellularLocation>
</comment>
<keyword evidence="6" id="KW-0961">Cell wall biogenesis/degradation</keyword>
<dbReference type="EC" id="4.2.2.-" evidence="9"/>
<dbReference type="CDD" id="cd01009">
    <property type="entry name" value="PBP2_YfhD_N"/>
    <property type="match status" value="1"/>
</dbReference>
<dbReference type="SMART" id="SM00062">
    <property type="entry name" value="PBPb"/>
    <property type="match status" value="1"/>
</dbReference>
<keyword evidence="7" id="KW-0812">Transmembrane</keyword>
<dbReference type="GO" id="GO:0071555">
    <property type="term" value="P:cell wall organization"/>
    <property type="evidence" value="ECO:0007669"/>
    <property type="project" value="UniProtKB-KW"/>
</dbReference>
<gene>
    <name evidence="9" type="primary">mltF</name>
    <name evidence="9" type="ORF">HUE88_01695</name>
</gene>
<feature type="transmembrane region" description="Helical" evidence="7">
    <location>
        <begin position="7"/>
        <end position="28"/>
    </location>
</feature>
<evidence type="ECO:0000313" key="10">
    <source>
        <dbReference type="Proteomes" id="UP000593994"/>
    </source>
</evidence>
<dbReference type="Gene3D" id="1.10.530.10">
    <property type="match status" value="1"/>
</dbReference>
<name>A0A7S7RNE3_9BACT</name>
<dbReference type="PANTHER" id="PTHR35936">
    <property type="entry name" value="MEMBRANE-BOUND LYTIC MUREIN TRANSGLYCOSYLASE F"/>
    <property type="match status" value="1"/>
</dbReference>
<dbReference type="RefSeq" id="WP_194370489.1">
    <property type="nucleotide sequence ID" value="NZ_CP054492.1"/>
</dbReference>
<dbReference type="InterPro" id="IPR001638">
    <property type="entry name" value="Solute-binding_3/MltF_N"/>
</dbReference>
<feature type="domain" description="Solute-binding protein family 3/N-terminal" evidence="8">
    <location>
        <begin position="48"/>
        <end position="275"/>
    </location>
</feature>
<dbReference type="SUPFAM" id="SSF53955">
    <property type="entry name" value="Lysozyme-like"/>
    <property type="match status" value="1"/>
</dbReference>
<dbReference type="Pfam" id="PF00497">
    <property type="entry name" value="SBP_bac_3"/>
    <property type="match status" value="1"/>
</dbReference>
<keyword evidence="7" id="KW-1133">Transmembrane helix</keyword>
<dbReference type="Gene3D" id="3.40.190.10">
    <property type="entry name" value="Periplasmic binding protein-like II"/>
    <property type="match status" value="2"/>
</dbReference>
<keyword evidence="5 9" id="KW-0456">Lyase</keyword>
<dbReference type="AlphaFoldDB" id="A0A7S7RNE3"/>
<evidence type="ECO:0000256" key="1">
    <source>
        <dbReference type="ARBA" id="ARBA00004339"/>
    </source>
</evidence>
<evidence type="ECO:0000313" key="9">
    <source>
        <dbReference type="EMBL" id="QOY52436.1"/>
    </source>
</evidence>
<dbReference type="GO" id="GO:0009279">
    <property type="term" value="C:cell outer membrane"/>
    <property type="evidence" value="ECO:0007669"/>
    <property type="project" value="UniProtKB-SubCell"/>
</dbReference>
<evidence type="ECO:0000256" key="3">
    <source>
        <dbReference type="ARBA" id="ARBA00023136"/>
    </source>
</evidence>
<dbReference type="InterPro" id="IPR008258">
    <property type="entry name" value="Transglycosylase_SLT_dom_1"/>
</dbReference>
<dbReference type="InterPro" id="IPR023703">
    <property type="entry name" value="MltF"/>
</dbReference>
<dbReference type="InterPro" id="IPR023346">
    <property type="entry name" value="Lysozyme-like_dom_sf"/>
</dbReference>
<dbReference type="CDD" id="cd13403">
    <property type="entry name" value="MLTF-like"/>
    <property type="match status" value="1"/>
</dbReference>
<dbReference type="SUPFAM" id="SSF53850">
    <property type="entry name" value="Periplasmic binding protein-like II"/>
    <property type="match status" value="1"/>
</dbReference>
<keyword evidence="3 7" id="KW-0472">Membrane</keyword>
<organism evidence="9 10">
    <name type="scientific">Candidatus Sulfurimonas baltica</name>
    <dbReference type="NCBI Taxonomy" id="2740404"/>
    <lineage>
        <taxon>Bacteria</taxon>
        <taxon>Pseudomonadati</taxon>
        <taxon>Campylobacterota</taxon>
        <taxon>Epsilonproteobacteria</taxon>
        <taxon>Campylobacterales</taxon>
        <taxon>Sulfurimonadaceae</taxon>
        <taxon>Sulfurimonas</taxon>
    </lineage>
</organism>
<dbReference type="GO" id="GO:0016837">
    <property type="term" value="F:carbon-oxygen lyase activity, acting on polysaccharides"/>
    <property type="evidence" value="ECO:0007669"/>
    <property type="project" value="InterPro"/>
</dbReference>
<dbReference type="EMBL" id="CP054492">
    <property type="protein sequence ID" value="QOY52436.1"/>
    <property type="molecule type" value="Genomic_DNA"/>
</dbReference>
<evidence type="ECO:0000256" key="5">
    <source>
        <dbReference type="ARBA" id="ARBA00023239"/>
    </source>
</evidence>
<evidence type="ECO:0000259" key="8">
    <source>
        <dbReference type="SMART" id="SM00062"/>
    </source>
</evidence>
<proteinExistence type="inferred from homology"/>
<evidence type="ECO:0000256" key="7">
    <source>
        <dbReference type="SAM" id="Phobius"/>
    </source>
</evidence>
<dbReference type="HAMAP" id="MF_02016">
    <property type="entry name" value="MltF"/>
    <property type="match status" value="1"/>
</dbReference>
<protein>
    <submittedName>
        <fullName evidence="9">Membrane-bound lytic murein transglycosylase MltF</fullName>
        <ecNumber evidence="9">4.2.2.-</ecNumber>
    </submittedName>
</protein>
<dbReference type="Pfam" id="PF01464">
    <property type="entry name" value="SLT"/>
    <property type="match status" value="1"/>
</dbReference>
<keyword evidence="10" id="KW-1185">Reference proteome</keyword>
<dbReference type="NCBIfam" id="NF008112">
    <property type="entry name" value="PRK10859.1"/>
    <property type="match status" value="1"/>
</dbReference>
<evidence type="ECO:0000256" key="4">
    <source>
        <dbReference type="ARBA" id="ARBA00023237"/>
    </source>
</evidence>
<accession>A0A7S7RNE3</accession>
<dbReference type="Proteomes" id="UP000593994">
    <property type="component" value="Chromosome"/>
</dbReference>
<keyword evidence="4" id="KW-0998">Cell outer membrane</keyword>
<sequence length="465" mass="53309">MDKYIKFSVIIFFAVSFFIFGWLSHTAYKPVHKIEMPSLLETIKKTKLLNVVLLNSPSTYYIGPNEAQGFEYDLLNSYATSVGVELNITTANTTKEAIELSKSPNIHITSASLAKTKMREKNFNFGPSYFEVQEQVVCYRGMLWDGVFPKDVEDLAGLRIIVGEDTSYSETIQRLQEDGFDINASFTSEFSTEELLEKVASNEIDCTIADSNIYSINQRYFPNIALAFAISNREQLAWVLAPNSKELEANMYSWLNGFNQSGEMARLKDHYYSFVQFFDYYNTKMFYKHIKSRFPKYRDYFKEFGKKYNIPCSVLAAQSYQESHWNPNAKSFTGVRGLMMLTLSTAKQLGVKNRLDPKESIVGGTRHLNQMIKNVPIEVMGEDRLKFALAAYNIGMGHVQDAQTLAKIMGLNQNIWSDLKKALPLLSQKKYYKKLKHGYARGSEPVKYVDSIYDYRGILENVIEQ</sequence>
<dbReference type="PANTHER" id="PTHR35936:SF32">
    <property type="entry name" value="MEMBRANE-BOUND LYTIC MUREIN TRANSGLYCOSYLASE F"/>
    <property type="match status" value="1"/>
</dbReference>
<evidence type="ECO:0000256" key="6">
    <source>
        <dbReference type="ARBA" id="ARBA00023316"/>
    </source>
</evidence>
<dbReference type="KEGG" id="sbal:HUE88_01695"/>
<evidence type="ECO:0000256" key="2">
    <source>
        <dbReference type="ARBA" id="ARBA00022729"/>
    </source>
</evidence>
<reference evidence="9 10" key="1">
    <citation type="submission" date="2020-05" db="EMBL/GenBank/DDBJ databases">
        <title>Sulfurimonas marisnigri, sp. nov., and Sulfurimonas baltica, sp. nov., manganese oxide reducing chemolithoautotrophs of the class Epsilonproteobacteria isolated from the pelagic redoxclines of the Black and Baltic Seas and emended description of the genus Sulfurimonas.</title>
        <authorList>
            <person name="Henkel J.V."/>
            <person name="Laudan C."/>
            <person name="Werner J."/>
            <person name="Neu T."/>
            <person name="Plewe S."/>
            <person name="Sproer C."/>
            <person name="Bunk B."/>
            <person name="Schulz-Vogt H.N."/>
        </authorList>
    </citation>
    <scope>NUCLEOTIDE SEQUENCE [LARGE SCALE GENOMIC DNA]</scope>
    <source>
        <strain evidence="9 10">GD2</strain>
    </source>
</reference>